<accession>A0ABU4KGB9</accession>
<evidence type="ECO:0000256" key="3">
    <source>
        <dbReference type="SAM" id="MobiDB-lite"/>
    </source>
</evidence>
<proteinExistence type="predicted"/>
<dbReference type="PANTHER" id="PTHR37042:SF4">
    <property type="entry name" value="OUTER MEMBRANE PROTEIN RV1973"/>
    <property type="match status" value="1"/>
</dbReference>
<reference evidence="5 6" key="1">
    <citation type="submission" date="2023-10" db="EMBL/GenBank/DDBJ databases">
        <authorList>
            <person name="Wang X.X."/>
        </authorList>
    </citation>
    <scope>NUCLEOTIDE SEQUENCE [LARGE SCALE GENOMIC DNA]</scope>
    <source>
        <strain evidence="5 6">NBRC 12816</strain>
    </source>
</reference>
<dbReference type="RefSeq" id="WP_319013012.1">
    <property type="nucleotide sequence ID" value="NZ_JAWJZF010000511.1"/>
</dbReference>
<dbReference type="EMBL" id="JAWJZF010000511">
    <property type="protein sequence ID" value="MDX2296850.1"/>
    <property type="molecule type" value="Genomic_DNA"/>
</dbReference>
<organism evidence="5 6">
    <name type="scientific">Streptomyces roseolus</name>
    <dbReference type="NCBI Taxonomy" id="67358"/>
    <lineage>
        <taxon>Bacteria</taxon>
        <taxon>Bacillati</taxon>
        <taxon>Actinomycetota</taxon>
        <taxon>Actinomycetes</taxon>
        <taxon>Kitasatosporales</taxon>
        <taxon>Streptomycetaceae</taxon>
        <taxon>Streptomyces</taxon>
    </lineage>
</organism>
<comment type="subcellular location">
    <subcellularLocation>
        <location evidence="1">Membrane</location>
    </subcellularLocation>
</comment>
<dbReference type="SUPFAM" id="SSF54427">
    <property type="entry name" value="NTF2-like"/>
    <property type="match status" value="1"/>
</dbReference>
<dbReference type="InterPro" id="IPR032710">
    <property type="entry name" value="NTF2-like_dom_sf"/>
</dbReference>
<dbReference type="PANTHER" id="PTHR37042">
    <property type="entry name" value="OUTER MEMBRANE PROTEIN RV1973"/>
    <property type="match status" value="1"/>
</dbReference>
<keyword evidence="6" id="KW-1185">Reference proteome</keyword>
<evidence type="ECO:0000256" key="1">
    <source>
        <dbReference type="ARBA" id="ARBA00004370"/>
    </source>
</evidence>
<feature type="transmembrane region" description="Helical" evidence="4">
    <location>
        <begin position="95"/>
        <end position="115"/>
    </location>
</feature>
<feature type="compositionally biased region" description="Low complexity" evidence="3">
    <location>
        <begin position="10"/>
        <end position="87"/>
    </location>
</feature>
<comment type="caution">
    <text evidence="5">The sequence shown here is derived from an EMBL/GenBank/DDBJ whole genome shotgun (WGS) entry which is preliminary data.</text>
</comment>
<evidence type="ECO:0000256" key="4">
    <source>
        <dbReference type="SAM" id="Phobius"/>
    </source>
</evidence>
<evidence type="ECO:0000313" key="6">
    <source>
        <dbReference type="Proteomes" id="UP001278571"/>
    </source>
</evidence>
<protein>
    <recommendedName>
        <fullName evidence="7">Mce-associated membrane protein</fullName>
    </recommendedName>
</protein>
<keyword evidence="2 4" id="KW-0472">Membrane</keyword>
<keyword evidence="4" id="KW-1133">Transmembrane helix</keyword>
<name>A0ABU4KGB9_9ACTN</name>
<gene>
    <name evidence="5" type="ORF">R2363_32340</name>
</gene>
<sequence>MTEREHESEPGTGTATEPEAGTGTATEPEAGTGTATEPEAGTGTATEPEPGTGTATEPEAGTGTATEPEPGTGTATEPEPGTDPGTTVRRRWRGAVVPVAVTALLLAGAAFFHGAHQLRSTPSARNQALTDTAATTRVGGDVGEGLARIFSYTPTSSDAAERSAGTVLAGRAARQYHDLFAQVRESLVEQRLTLATQAVRTGVIELDGDSARLLVFLDQVSRRDKGAATAAAAQLTVTARFQDGRWRITDIKAR</sequence>
<dbReference type="Proteomes" id="UP001278571">
    <property type="component" value="Unassembled WGS sequence"/>
</dbReference>
<feature type="region of interest" description="Disordered" evidence="3">
    <location>
        <begin position="1"/>
        <end position="90"/>
    </location>
</feature>
<evidence type="ECO:0000313" key="5">
    <source>
        <dbReference type="EMBL" id="MDX2296850.1"/>
    </source>
</evidence>
<evidence type="ECO:0008006" key="7">
    <source>
        <dbReference type="Google" id="ProtNLM"/>
    </source>
</evidence>
<keyword evidence="4" id="KW-0812">Transmembrane</keyword>
<evidence type="ECO:0000256" key="2">
    <source>
        <dbReference type="ARBA" id="ARBA00023136"/>
    </source>
</evidence>